<dbReference type="PANTHER" id="PTHR46101">
    <property type="match status" value="1"/>
</dbReference>
<dbReference type="EMBL" id="JAMSHJ010000006">
    <property type="protein sequence ID" value="KAI5400360.1"/>
    <property type="molecule type" value="Genomic_DNA"/>
</dbReference>
<dbReference type="GO" id="GO:0016831">
    <property type="term" value="F:carboxy-lyase activity"/>
    <property type="evidence" value="ECO:0007669"/>
    <property type="project" value="UniProtKB-KW"/>
</dbReference>
<dbReference type="PROSITE" id="PS00392">
    <property type="entry name" value="DDC_GAD_HDC_YDC"/>
    <property type="match status" value="1"/>
</dbReference>
<dbReference type="Gene3D" id="3.40.640.10">
    <property type="entry name" value="Type I PLP-dependent aspartate aminotransferase-like (Major domain)"/>
    <property type="match status" value="1"/>
</dbReference>
<name>A0A9D4WGD2_PEA</name>
<evidence type="ECO:0000313" key="3">
    <source>
        <dbReference type="EMBL" id="KAI5400360.1"/>
    </source>
</evidence>
<dbReference type="Gramene" id="Psat06G0530200-T1">
    <property type="protein sequence ID" value="KAI5400360.1"/>
    <property type="gene ID" value="KIW84_065302"/>
</dbReference>
<accession>A0A9D4WGD2</accession>
<keyword evidence="2" id="KW-0456">Lyase</keyword>
<keyword evidence="2" id="KW-0210">Decarboxylase</keyword>
<gene>
    <name evidence="3" type="ORF">KIW84_065302</name>
</gene>
<dbReference type="InterPro" id="IPR015424">
    <property type="entry name" value="PyrdxlP-dep_Trfase"/>
</dbReference>
<dbReference type="InterPro" id="IPR021115">
    <property type="entry name" value="Pyridoxal-P_BS"/>
</dbReference>
<keyword evidence="4" id="KW-1185">Reference proteome</keyword>
<dbReference type="PANTHER" id="PTHR46101:SF2">
    <property type="entry name" value="SERINE DECARBOXYLASE"/>
    <property type="match status" value="1"/>
</dbReference>
<evidence type="ECO:0000313" key="4">
    <source>
        <dbReference type="Proteomes" id="UP001058974"/>
    </source>
</evidence>
<comment type="caution">
    <text evidence="3">The sequence shown here is derived from an EMBL/GenBank/DDBJ whole genome shotgun (WGS) entry which is preliminary data.</text>
</comment>
<dbReference type="Gene3D" id="3.90.1150.10">
    <property type="entry name" value="Aspartate Aminotransferase, domain 1"/>
    <property type="match status" value="1"/>
</dbReference>
<dbReference type="InterPro" id="IPR015422">
    <property type="entry name" value="PyrdxlP-dep_Trfase_small"/>
</dbReference>
<dbReference type="InterPro" id="IPR051151">
    <property type="entry name" value="Group_II_Decarboxylase"/>
</dbReference>
<organism evidence="3 4">
    <name type="scientific">Pisum sativum</name>
    <name type="common">Garden pea</name>
    <name type="synonym">Lathyrus oleraceus</name>
    <dbReference type="NCBI Taxonomy" id="3888"/>
    <lineage>
        <taxon>Eukaryota</taxon>
        <taxon>Viridiplantae</taxon>
        <taxon>Streptophyta</taxon>
        <taxon>Embryophyta</taxon>
        <taxon>Tracheophyta</taxon>
        <taxon>Spermatophyta</taxon>
        <taxon>Magnoliopsida</taxon>
        <taxon>eudicotyledons</taxon>
        <taxon>Gunneridae</taxon>
        <taxon>Pentapetalae</taxon>
        <taxon>rosids</taxon>
        <taxon>fabids</taxon>
        <taxon>Fabales</taxon>
        <taxon>Fabaceae</taxon>
        <taxon>Papilionoideae</taxon>
        <taxon>50 kb inversion clade</taxon>
        <taxon>NPAAA clade</taxon>
        <taxon>Hologalegina</taxon>
        <taxon>IRL clade</taxon>
        <taxon>Fabeae</taxon>
        <taxon>Lathyrus</taxon>
    </lineage>
</organism>
<evidence type="ECO:0000256" key="1">
    <source>
        <dbReference type="ARBA" id="ARBA00009533"/>
    </source>
</evidence>
<dbReference type="Proteomes" id="UP001058974">
    <property type="component" value="Chromosome 6"/>
</dbReference>
<sequence length="271" mass="29893">MSAHGGQRINAVDSGETLNLVSDVTKVKTSLSVVKDRLLKGQIFPGCGEECRNCQAAENGCDSLRRGIQQLIDEGCLQFDQARPMKNDVSTPIGSITISGHKFLGCPIPCSVLLTRLEHINTLSKDTEVIGSRDATISGSRNGHTPIMIWYTLQKKGLVGLENEVCKCITNAPYLHQKLRDAGIGTMLNEFSNTVVFERPLDSEFARRWNLAHEGNISHVVVMQHVTIQMLDSFVDEFIQKRAAWFHRGGGKPMCIAEEIGVENCTCISHN</sequence>
<dbReference type="InterPro" id="IPR015421">
    <property type="entry name" value="PyrdxlP-dep_Trfase_major"/>
</dbReference>
<dbReference type="AlphaFoldDB" id="A0A9D4WGD2"/>
<comment type="similarity">
    <text evidence="1">Belongs to the group II decarboxylase family.</text>
</comment>
<proteinExistence type="inferred from homology"/>
<protein>
    <submittedName>
        <fullName evidence="3">COMPASS (Complex proteins associated with Set1p) component</fullName>
    </submittedName>
</protein>
<evidence type="ECO:0000256" key="2">
    <source>
        <dbReference type="ARBA" id="ARBA00022793"/>
    </source>
</evidence>
<reference evidence="3 4" key="1">
    <citation type="journal article" date="2022" name="Nat. Genet.">
        <title>Improved pea reference genome and pan-genome highlight genomic features and evolutionary characteristics.</title>
        <authorList>
            <person name="Yang T."/>
            <person name="Liu R."/>
            <person name="Luo Y."/>
            <person name="Hu S."/>
            <person name="Wang D."/>
            <person name="Wang C."/>
            <person name="Pandey M.K."/>
            <person name="Ge S."/>
            <person name="Xu Q."/>
            <person name="Li N."/>
            <person name="Li G."/>
            <person name="Huang Y."/>
            <person name="Saxena R.K."/>
            <person name="Ji Y."/>
            <person name="Li M."/>
            <person name="Yan X."/>
            <person name="He Y."/>
            <person name="Liu Y."/>
            <person name="Wang X."/>
            <person name="Xiang C."/>
            <person name="Varshney R.K."/>
            <person name="Ding H."/>
            <person name="Gao S."/>
            <person name="Zong X."/>
        </authorList>
    </citation>
    <scope>NUCLEOTIDE SEQUENCE [LARGE SCALE GENOMIC DNA]</scope>
    <source>
        <strain evidence="3 4">cv. Zhongwan 6</strain>
    </source>
</reference>
<dbReference type="SUPFAM" id="SSF53383">
    <property type="entry name" value="PLP-dependent transferases"/>
    <property type="match status" value="1"/>
</dbReference>